<dbReference type="PANTHER" id="PTHR46354">
    <property type="entry name" value="DOG1 DOMAIN-CONTAINING PROTEIN"/>
    <property type="match status" value="1"/>
</dbReference>
<keyword evidence="3" id="KW-1185">Reference proteome</keyword>
<dbReference type="EMBL" id="JAFEMO010000012">
    <property type="protein sequence ID" value="KAH7553856.1"/>
    <property type="molecule type" value="Genomic_DNA"/>
</dbReference>
<dbReference type="InterPro" id="IPR025422">
    <property type="entry name" value="TGA_domain"/>
</dbReference>
<accession>A0ABQ8HBK2</accession>
<protein>
    <recommendedName>
        <fullName evidence="1">DOG1 domain-containing protein</fullName>
    </recommendedName>
</protein>
<dbReference type="InterPro" id="IPR051886">
    <property type="entry name" value="Seed_Dev/Stress_Resp_Reg"/>
</dbReference>
<dbReference type="Proteomes" id="UP000827721">
    <property type="component" value="Unassembled WGS sequence"/>
</dbReference>
<comment type="caution">
    <text evidence="2">The sequence shown here is derived from an EMBL/GenBank/DDBJ whole genome shotgun (WGS) entry which is preliminary data.</text>
</comment>
<reference evidence="2 3" key="1">
    <citation type="submission" date="2021-02" db="EMBL/GenBank/DDBJ databases">
        <title>Plant Genome Project.</title>
        <authorList>
            <person name="Zhang R.-G."/>
        </authorList>
    </citation>
    <scope>NUCLEOTIDE SEQUENCE [LARGE SCALE GENOMIC DNA]</scope>
    <source>
        <tissue evidence="2">Leaves</tissue>
    </source>
</reference>
<proteinExistence type="predicted"/>
<dbReference type="Pfam" id="PF14144">
    <property type="entry name" value="DOG1"/>
    <property type="match status" value="1"/>
</dbReference>
<organism evidence="2 3">
    <name type="scientific">Xanthoceras sorbifolium</name>
    <dbReference type="NCBI Taxonomy" id="99658"/>
    <lineage>
        <taxon>Eukaryota</taxon>
        <taxon>Viridiplantae</taxon>
        <taxon>Streptophyta</taxon>
        <taxon>Embryophyta</taxon>
        <taxon>Tracheophyta</taxon>
        <taxon>Spermatophyta</taxon>
        <taxon>Magnoliopsida</taxon>
        <taxon>eudicotyledons</taxon>
        <taxon>Gunneridae</taxon>
        <taxon>Pentapetalae</taxon>
        <taxon>rosids</taxon>
        <taxon>malvids</taxon>
        <taxon>Sapindales</taxon>
        <taxon>Sapindaceae</taxon>
        <taxon>Xanthoceroideae</taxon>
        <taxon>Xanthoceras</taxon>
    </lineage>
</organism>
<dbReference type="PANTHER" id="PTHR46354:SF13">
    <property type="entry name" value="PROTEIN DOG1-LIKE 4"/>
    <property type="match status" value="1"/>
</dbReference>
<evidence type="ECO:0000259" key="1">
    <source>
        <dbReference type="PROSITE" id="PS51806"/>
    </source>
</evidence>
<evidence type="ECO:0000313" key="2">
    <source>
        <dbReference type="EMBL" id="KAH7553856.1"/>
    </source>
</evidence>
<name>A0ABQ8HBK2_9ROSI</name>
<sequence length="241" mass="27709">MSSGSRTRATNNNYSNAMSFGSFFSGWLQRQERFLDELLSAQDCDESSWRENDLKDLVARVLAHYQQYYEEKSRQAHRNIFLLFSPPWFTSFERAYFWIAGFKPALAFRLVSDSVHDLTENQSQKIDRLRGEIRLEEKMLNDELAKIQESVAAPPIMELARRQAQGRDDVIAAGDVALDGLRSETEKLVANADLLRTSTVAKMVEILSPTQNVRFLTAATRLQLKIHSCGLERERNRQETE</sequence>
<dbReference type="PROSITE" id="PS51806">
    <property type="entry name" value="DOG1"/>
    <property type="match status" value="1"/>
</dbReference>
<feature type="domain" description="DOG1" evidence="1">
    <location>
        <begin position="17"/>
        <end position="236"/>
    </location>
</feature>
<gene>
    <name evidence="2" type="ORF">JRO89_XS12G0067800</name>
</gene>
<evidence type="ECO:0000313" key="3">
    <source>
        <dbReference type="Proteomes" id="UP000827721"/>
    </source>
</evidence>